<dbReference type="GO" id="GO:0006020">
    <property type="term" value="P:inositol metabolic process"/>
    <property type="evidence" value="ECO:0007669"/>
    <property type="project" value="TreeGrafter"/>
</dbReference>
<dbReference type="PRINTS" id="PR00377">
    <property type="entry name" value="IMPHPHTASES"/>
</dbReference>
<comment type="caution">
    <text evidence="7">The sequence shown here is derived from an EMBL/GenBank/DDBJ whole genome shotgun (WGS) entry which is preliminary data.</text>
</comment>
<sequence>MSGTRRSASSAISSRSAITARRAISCSTPPIPDRPSRPPPMSERQFSVLLGEADALARDAAELLVRMQGEQPVVTRKDLRDVVTAADLASEKLVIEGLRKLTPEAAILSEEAGFSGSTAGPRWIIDPLDGTVNYASGLPWFSVTMAYQEQGRTVLGLTHAPLAGIVARYSADGIATINDRPAAVSGTERLSDAVVSVVLTSHYTTDEIARTTNVIRRLAELTRGVRIVVSGGLEMSLVAAGRLDSFVGLKADIVSHAAALPLVRAAGGRVTMVDGRDSGDDDLEKVASNGLIHDELLEAIRSA</sequence>
<dbReference type="GO" id="GO:0008934">
    <property type="term" value="F:inositol monophosphate 1-phosphatase activity"/>
    <property type="evidence" value="ECO:0007669"/>
    <property type="project" value="TreeGrafter"/>
</dbReference>
<feature type="binding site" evidence="5">
    <location>
        <position position="129"/>
    </location>
    <ligand>
        <name>Mg(2+)</name>
        <dbReference type="ChEBI" id="CHEBI:18420"/>
        <label>1</label>
        <note>catalytic</note>
    </ligand>
</feature>
<comment type="similarity">
    <text evidence="1">Belongs to the inositol monophosphatase superfamily.</text>
</comment>
<dbReference type="Gene3D" id="3.40.190.80">
    <property type="match status" value="1"/>
</dbReference>
<dbReference type="Proteomes" id="UP000255207">
    <property type="component" value="Unassembled WGS sequence"/>
</dbReference>
<feature type="compositionally biased region" description="Pro residues" evidence="6">
    <location>
        <begin position="29"/>
        <end position="41"/>
    </location>
</feature>
<protein>
    <submittedName>
        <fullName evidence="7">Inositol monophosphatase</fullName>
    </submittedName>
</protein>
<name>A0A370L4P0_9HYPH</name>
<accession>A0A370L4P0</accession>
<evidence type="ECO:0000256" key="1">
    <source>
        <dbReference type="ARBA" id="ARBA00009759"/>
    </source>
</evidence>
<gene>
    <name evidence="7" type="ORF">DWE98_16705</name>
</gene>
<evidence type="ECO:0000313" key="8">
    <source>
        <dbReference type="Proteomes" id="UP000255207"/>
    </source>
</evidence>
<dbReference type="SUPFAM" id="SSF56655">
    <property type="entry name" value="Carbohydrate phosphatase"/>
    <property type="match status" value="1"/>
</dbReference>
<dbReference type="GO" id="GO:0007165">
    <property type="term" value="P:signal transduction"/>
    <property type="evidence" value="ECO:0007669"/>
    <property type="project" value="TreeGrafter"/>
</dbReference>
<evidence type="ECO:0000256" key="4">
    <source>
        <dbReference type="ARBA" id="ARBA00022842"/>
    </source>
</evidence>
<evidence type="ECO:0000256" key="3">
    <source>
        <dbReference type="ARBA" id="ARBA00022801"/>
    </source>
</evidence>
<feature type="region of interest" description="Disordered" evidence="6">
    <location>
        <begin position="1"/>
        <end position="43"/>
    </location>
</feature>
<dbReference type="InterPro" id="IPR020583">
    <property type="entry name" value="Inositol_monoP_metal-BS"/>
</dbReference>
<dbReference type="AlphaFoldDB" id="A0A370L4P0"/>
<keyword evidence="4 5" id="KW-0460">Magnesium</keyword>
<comment type="cofactor">
    <cofactor evidence="5">
        <name>Mg(2+)</name>
        <dbReference type="ChEBI" id="CHEBI:18420"/>
    </cofactor>
</comment>
<proteinExistence type="inferred from homology"/>
<evidence type="ECO:0000256" key="5">
    <source>
        <dbReference type="PIRSR" id="PIRSR600760-2"/>
    </source>
</evidence>
<keyword evidence="3" id="KW-0378">Hydrolase</keyword>
<feature type="compositionally biased region" description="Low complexity" evidence="6">
    <location>
        <begin position="1"/>
        <end position="28"/>
    </location>
</feature>
<feature type="binding site" evidence="5">
    <location>
        <position position="110"/>
    </location>
    <ligand>
        <name>Mg(2+)</name>
        <dbReference type="ChEBI" id="CHEBI:18420"/>
        <label>1</label>
        <note>catalytic</note>
    </ligand>
</feature>
<dbReference type="PANTHER" id="PTHR20854:SF4">
    <property type="entry name" value="INOSITOL-1-MONOPHOSPHATASE-RELATED"/>
    <property type="match status" value="1"/>
</dbReference>
<keyword evidence="8" id="KW-1185">Reference proteome</keyword>
<feature type="binding site" evidence="5">
    <location>
        <position position="128"/>
    </location>
    <ligand>
        <name>Mg(2+)</name>
        <dbReference type="ChEBI" id="CHEBI:18420"/>
        <label>1</label>
        <note>catalytic</note>
    </ligand>
</feature>
<keyword evidence="2 5" id="KW-0479">Metal-binding</keyword>
<feature type="binding site" evidence="5">
    <location>
        <position position="126"/>
    </location>
    <ligand>
        <name>Mg(2+)</name>
        <dbReference type="ChEBI" id="CHEBI:18420"/>
        <label>1</label>
        <note>catalytic</note>
    </ligand>
</feature>
<dbReference type="PANTHER" id="PTHR20854">
    <property type="entry name" value="INOSITOL MONOPHOSPHATASE"/>
    <property type="match status" value="1"/>
</dbReference>
<dbReference type="InterPro" id="IPR000760">
    <property type="entry name" value="Inositol_monophosphatase-like"/>
</dbReference>
<dbReference type="Pfam" id="PF00459">
    <property type="entry name" value="Inositol_P"/>
    <property type="match status" value="1"/>
</dbReference>
<organism evidence="7 8">
    <name type="scientific">Bosea caraganae</name>
    <dbReference type="NCBI Taxonomy" id="2763117"/>
    <lineage>
        <taxon>Bacteria</taxon>
        <taxon>Pseudomonadati</taxon>
        <taxon>Pseudomonadota</taxon>
        <taxon>Alphaproteobacteria</taxon>
        <taxon>Hyphomicrobiales</taxon>
        <taxon>Boseaceae</taxon>
        <taxon>Bosea</taxon>
    </lineage>
</organism>
<dbReference type="OrthoDB" id="8251367at2"/>
<evidence type="ECO:0000313" key="7">
    <source>
        <dbReference type="EMBL" id="RDJ23777.1"/>
    </source>
</evidence>
<dbReference type="GO" id="GO:0046872">
    <property type="term" value="F:metal ion binding"/>
    <property type="evidence" value="ECO:0007669"/>
    <property type="project" value="UniProtKB-KW"/>
</dbReference>
<dbReference type="PROSITE" id="PS00629">
    <property type="entry name" value="IMP_1"/>
    <property type="match status" value="1"/>
</dbReference>
<reference evidence="8" key="1">
    <citation type="submission" date="2018-07" db="EMBL/GenBank/DDBJ databases">
        <authorList>
            <person name="Safronova V.I."/>
            <person name="Chirak E.R."/>
            <person name="Sazanova A.L."/>
        </authorList>
    </citation>
    <scope>NUCLEOTIDE SEQUENCE [LARGE SCALE GENOMIC DNA]</scope>
    <source>
        <strain evidence="8">RCAM04685</strain>
    </source>
</reference>
<evidence type="ECO:0000256" key="2">
    <source>
        <dbReference type="ARBA" id="ARBA00022723"/>
    </source>
</evidence>
<dbReference type="CDD" id="cd01637">
    <property type="entry name" value="IMPase_like"/>
    <property type="match status" value="1"/>
</dbReference>
<dbReference type="Gene3D" id="3.30.540.10">
    <property type="entry name" value="Fructose-1,6-Bisphosphatase, subunit A, domain 1"/>
    <property type="match status" value="1"/>
</dbReference>
<evidence type="ECO:0000256" key="6">
    <source>
        <dbReference type="SAM" id="MobiDB-lite"/>
    </source>
</evidence>
<dbReference type="EMBL" id="QQTP01000008">
    <property type="protein sequence ID" value="RDJ23777.1"/>
    <property type="molecule type" value="Genomic_DNA"/>
</dbReference>